<feature type="binding site" evidence="3">
    <location>
        <begin position="244"/>
        <end position="248"/>
    </location>
    <ligand>
        <name>FAD</name>
        <dbReference type="ChEBI" id="CHEBI:57692"/>
    </ligand>
</feature>
<evidence type="ECO:0000256" key="3">
    <source>
        <dbReference type="PIRSR" id="PIRSR000089-1"/>
    </source>
</evidence>
<comment type="similarity">
    <text evidence="1">Belongs to the ETF alpha-subunit/FixB family.</text>
</comment>
<keyword evidence="3" id="KW-0274">FAD</keyword>
<dbReference type="InterPro" id="IPR001308">
    <property type="entry name" value="ETF_a/FixB"/>
</dbReference>
<feature type="binding site" evidence="3">
    <location>
        <begin position="261"/>
        <end position="268"/>
    </location>
    <ligand>
        <name>FAD</name>
        <dbReference type="ChEBI" id="CHEBI:57692"/>
    </ligand>
</feature>
<evidence type="ECO:0000256" key="1">
    <source>
        <dbReference type="ARBA" id="ARBA00005817"/>
    </source>
</evidence>
<feature type="binding site" evidence="3">
    <location>
        <position position="205"/>
    </location>
    <ligand>
        <name>FAD</name>
        <dbReference type="ChEBI" id="CHEBI:57692"/>
    </ligand>
</feature>
<dbReference type="SUPFAM" id="SSF52467">
    <property type="entry name" value="DHS-like NAD/FAD-binding domain"/>
    <property type="match status" value="1"/>
</dbReference>
<proteinExistence type="inferred from homology"/>
<keyword evidence="6" id="KW-1185">Reference proteome</keyword>
<keyword evidence="2" id="KW-0249">Electron transport</keyword>
<dbReference type="GO" id="GO:0009055">
    <property type="term" value="F:electron transfer activity"/>
    <property type="evidence" value="ECO:0007669"/>
    <property type="project" value="InterPro"/>
</dbReference>
<comment type="cofactor">
    <cofactor evidence="3">
        <name>FAD</name>
        <dbReference type="ChEBI" id="CHEBI:57692"/>
    </cofactor>
    <text evidence="3">Binds 1 FAD per dimer.</text>
</comment>
<keyword evidence="2" id="KW-0813">Transport</keyword>
<dbReference type="AlphaFoldDB" id="A0A432VBG4"/>
<dbReference type="PIRSF" id="PIRSF000089">
    <property type="entry name" value="Electra_flavoP_a"/>
    <property type="match status" value="1"/>
</dbReference>
<dbReference type="EMBL" id="RKST01000001">
    <property type="protein sequence ID" value="RUM99507.1"/>
    <property type="molecule type" value="Genomic_DNA"/>
</dbReference>
<reference evidence="5 6" key="1">
    <citation type="submission" date="2018-11" db="EMBL/GenBank/DDBJ databases">
        <title>Pseudaminobacter arsenicus sp. nov., an arsenic-resistant bacterium isolated from arsenic-rich aquifers.</title>
        <authorList>
            <person name="Mu Y."/>
        </authorList>
    </citation>
    <scope>NUCLEOTIDE SEQUENCE [LARGE SCALE GENOMIC DNA]</scope>
    <source>
        <strain evidence="5 6">CB3</strain>
    </source>
</reference>
<dbReference type="OrthoDB" id="9770286at2"/>
<dbReference type="GO" id="GO:0050660">
    <property type="term" value="F:flavin adenine dinucleotide binding"/>
    <property type="evidence" value="ECO:0007669"/>
    <property type="project" value="InterPro"/>
</dbReference>
<feature type="domain" description="Electron transfer flavoprotein alpha/beta-subunit N-terminal" evidence="4">
    <location>
        <begin position="4"/>
        <end position="183"/>
    </location>
</feature>
<dbReference type="GO" id="GO:0033539">
    <property type="term" value="P:fatty acid beta-oxidation using acyl-CoA dehydrogenase"/>
    <property type="evidence" value="ECO:0007669"/>
    <property type="project" value="TreeGrafter"/>
</dbReference>
<evidence type="ECO:0000256" key="2">
    <source>
        <dbReference type="ARBA" id="ARBA00022982"/>
    </source>
</evidence>
<evidence type="ECO:0000313" key="6">
    <source>
        <dbReference type="Proteomes" id="UP000281647"/>
    </source>
</evidence>
<dbReference type="PANTHER" id="PTHR43153:SF1">
    <property type="entry name" value="ELECTRON TRANSFER FLAVOPROTEIN SUBUNIT ALPHA, MITOCHONDRIAL"/>
    <property type="match status" value="1"/>
</dbReference>
<evidence type="ECO:0000259" key="4">
    <source>
        <dbReference type="SMART" id="SM00893"/>
    </source>
</evidence>
<dbReference type="Pfam" id="PF01012">
    <property type="entry name" value="ETF"/>
    <property type="match status" value="1"/>
</dbReference>
<accession>A0A432VBG4</accession>
<dbReference type="InterPro" id="IPR014729">
    <property type="entry name" value="Rossmann-like_a/b/a_fold"/>
</dbReference>
<protein>
    <submittedName>
        <fullName evidence="5">Electron transfer flavoprotein subunit alpha/FixB family protein</fullName>
    </submittedName>
</protein>
<feature type="binding site" evidence="3">
    <location>
        <position position="282"/>
    </location>
    <ligand>
        <name>FAD</name>
        <dbReference type="ChEBI" id="CHEBI:57692"/>
    </ligand>
</feature>
<dbReference type="RefSeq" id="WP_128625747.1">
    <property type="nucleotide sequence ID" value="NZ_RKST01000001.1"/>
</dbReference>
<dbReference type="Pfam" id="PF00766">
    <property type="entry name" value="ETF_alpha"/>
    <property type="match status" value="1"/>
</dbReference>
<feature type="binding site" evidence="3">
    <location>
        <begin position="230"/>
        <end position="231"/>
    </location>
    <ligand>
        <name>FAD</name>
        <dbReference type="ChEBI" id="CHEBI:57692"/>
    </ligand>
</feature>
<dbReference type="Gene3D" id="3.40.50.1220">
    <property type="entry name" value="TPP-binding domain"/>
    <property type="match status" value="1"/>
</dbReference>
<dbReference type="Proteomes" id="UP000281647">
    <property type="component" value="Unassembled WGS sequence"/>
</dbReference>
<dbReference type="InterPro" id="IPR014730">
    <property type="entry name" value="ETF_a/b_N"/>
</dbReference>
<dbReference type="PANTHER" id="PTHR43153">
    <property type="entry name" value="ELECTRON TRANSFER FLAVOPROTEIN ALPHA"/>
    <property type="match status" value="1"/>
</dbReference>
<dbReference type="SUPFAM" id="SSF52402">
    <property type="entry name" value="Adenine nucleotide alpha hydrolases-like"/>
    <property type="match status" value="1"/>
</dbReference>
<dbReference type="SMART" id="SM00893">
    <property type="entry name" value="ETF"/>
    <property type="match status" value="1"/>
</dbReference>
<name>A0A432VBG4_9HYPH</name>
<dbReference type="Gene3D" id="3.40.50.620">
    <property type="entry name" value="HUPs"/>
    <property type="match status" value="1"/>
</dbReference>
<organism evidence="5 6">
    <name type="scientific">Borborobacter arsenicus</name>
    <dbReference type="NCBI Taxonomy" id="1851146"/>
    <lineage>
        <taxon>Bacteria</taxon>
        <taxon>Pseudomonadati</taxon>
        <taxon>Pseudomonadota</taxon>
        <taxon>Alphaproteobacteria</taxon>
        <taxon>Hyphomicrobiales</taxon>
        <taxon>Phyllobacteriaceae</taxon>
        <taxon>Borborobacter</taxon>
    </lineage>
</organism>
<sequence length="317" mass="32513">MADILVYIELVSGQPTQASLDLLSGARDLAGTSGRVTALAVEDDSAVDTAKLGAADRIVLVSGDAKGYTGERHLAALSEAIERDKPGIVLIANSYVGLDISTSVAARVGQPLLAYCVALALGDDTLRATCQIYGGKLEADVECNLPAIAAVNPGVFQASETRGAGEIVQAAAPVFTARTMVQSTSSASDTGVDITASDLLVCVGRGVGDEDGVALAQELADALGAELVASRPVVDQGWVEKSRQVGKSGKTVKPKLYLAVGVSGAPEHLEGMRDAGLIIAVNTDANAPIFDAAHFGTRCDVLEFLPLLTEKLQGAIA</sequence>
<comment type="caution">
    <text evidence="5">The sequence shown here is derived from an EMBL/GenBank/DDBJ whole genome shotgun (WGS) entry which is preliminary data.</text>
</comment>
<gene>
    <name evidence="5" type="ORF">EET67_00970</name>
</gene>
<dbReference type="InterPro" id="IPR014731">
    <property type="entry name" value="ETF_asu_C"/>
</dbReference>
<keyword evidence="3" id="KW-0285">Flavoprotein</keyword>
<dbReference type="InterPro" id="IPR029035">
    <property type="entry name" value="DHS-like_NAD/FAD-binding_dom"/>
</dbReference>
<evidence type="ECO:0000313" key="5">
    <source>
        <dbReference type="EMBL" id="RUM99507.1"/>
    </source>
</evidence>